<feature type="transmembrane region" description="Helical" evidence="5">
    <location>
        <begin position="175"/>
        <end position="198"/>
    </location>
</feature>
<organism evidence="8 9">
    <name type="scientific">Massilia forsythiae</name>
    <dbReference type="NCBI Taxonomy" id="2728020"/>
    <lineage>
        <taxon>Bacteria</taxon>
        <taxon>Pseudomonadati</taxon>
        <taxon>Pseudomonadota</taxon>
        <taxon>Betaproteobacteria</taxon>
        <taxon>Burkholderiales</taxon>
        <taxon>Oxalobacteraceae</taxon>
        <taxon>Telluria group</taxon>
        <taxon>Massilia</taxon>
    </lineage>
</organism>
<evidence type="ECO:0000256" key="3">
    <source>
        <dbReference type="ARBA" id="ARBA00029447"/>
    </source>
</evidence>
<dbReference type="PRINTS" id="PR00260">
    <property type="entry name" value="CHEMTRNSDUCR"/>
</dbReference>
<reference evidence="8 9" key="1">
    <citation type="submission" date="2020-04" db="EMBL/GenBank/DDBJ databases">
        <title>Genome sequencing of novel species.</title>
        <authorList>
            <person name="Heo J."/>
            <person name="Kim S.-J."/>
            <person name="Kim J.-S."/>
            <person name="Hong S.-B."/>
            <person name="Kwon S.-W."/>
        </authorList>
    </citation>
    <scope>NUCLEOTIDE SEQUENCE [LARGE SCALE GENOMIC DNA]</scope>
    <source>
        <strain evidence="8 9">GN2-R2</strain>
    </source>
</reference>
<protein>
    <submittedName>
        <fullName evidence="8">Chemotaxis protein</fullName>
    </submittedName>
</protein>
<accession>A0A7Z2VU12</accession>
<dbReference type="GO" id="GO:0004888">
    <property type="term" value="F:transmembrane signaling receptor activity"/>
    <property type="evidence" value="ECO:0007669"/>
    <property type="project" value="InterPro"/>
</dbReference>
<dbReference type="SUPFAM" id="SSF58104">
    <property type="entry name" value="Methyl-accepting chemotaxis protein (MCP) signaling domain"/>
    <property type="match status" value="1"/>
</dbReference>
<comment type="subcellular location">
    <subcellularLocation>
        <location evidence="1">Membrane</location>
    </subcellularLocation>
</comment>
<dbReference type="Gene3D" id="1.10.287.950">
    <property type="entry name" value="Methyl-accepting chemotaxis protein"/>
    <property type="match status" value="1"/>
</dbReference>
<evidence type="ECO:0000256" key="1">
    <source>
        <dbReference type="ARBA" id="ARBA00004370"/>
    </source>
</evidence>
<dbReference type="PANTHER" id="PTHR43531:SF14">
    <property type="entry name" value="METHYL-ACCEPTING CHEMOTAXIS PROTEIN I-RELATED"/>
    <property type="match status" value="1"/>
</dbReference>
<dbReference type="Pfam" id="PF00015">
    <property type="entry name" value="MCPsignal"/>
    <property type="match status" value="1"/>
</dbReference>
<evidence type="ECO:0000259" key="7">
    <source>
        <dbReference type="PROSITE" id="PS50192"/>
    </source>
</evidence>
<dbReference type="PANTHER" id="PTHR43531">
    <property type="entry name" value="PROTEIN ICFG"/>
    <property type="match status" value="1"/>
</dbReference>
<proteinExistence type="inferred from homology"/>
<keyword evidence="9" id="KW-1185">Reference proteome</keyword>
<dbReference type="CDD" id="cd11386">
    <property type="entry name" value="MCP_signal"/>
    <property type="match status" value="1"/>
</dbReference>
<dbReference type="GO" id="GO:0007165">
    <property type="term" value="P:signal transduction"/>
    <property type="evidence" value="ECO:0007669"/>
    <property type="project" value="UniProtKB-KW"/>
</dbReference>
<evidence type="ECO:0000313" key="9">
    <source>
        <dbReference type="Proteomes" id="UP000502415"/>
    </source>
</evidence>
<keyword evidence="4" id="KW-0807">Transducer</keyword>
<dbReference type="GO" id="GO:0006935">
    <property type="term" value="P:chemotaxis"/>
    <property type="evidence" value="ECO:0007669"/>
    <property type="project" value="InterPro"/>
</dbReference>
<keyword evidence="5" id="KW-0472">Membrane</keyword>
<evidence type="ECO:0000256" key="4">
    <source>
        <dbReference type="PROSITE-ProRule" id="PRU00284"/>
    </source>
</evidence>
<dbReference type="PROSITE" id="PS50111">
    <property type="entry name" value="CHEMOTAXIS_TRANSDUC_2"/>
    <property type="match status" value="1"/>
</dbReference>
<dbReference type="SMART" id="SM00283">
    <property type="entry name" value="MA"/>
    <property type="match status" value="1"/>
</dbReference>
<feature type="domain" description="Methyl-accepting transducer" evidence="6">
    <location>
        <begin position="259"/>
        <end position="488"/>
    </location>
</feature>
<gene>
    <name evidence="8" type="ORF">HH212_03345</name>
</gene>
<comment type="similarity">
    <text evidence="3">Belongs to the methyl-accepting chemotaxis (MCP) protein family.</text>
</comment>
<dbReference type="InterPro" id="IPR004089">
    <property type="entry name" value="MCPsignal_dom"/>
</dbReference>
<dbReference type="AlphaFoldDB" id="A0A7Z2VU12"/>
<evidence type="ECO:0000256" key="2">
    <source>
        <dbReference type="ARBA" id="ARBA00022481"/>
    </source>
</evidence>
<evidence type="ECO:0000313" key="8">
    <source>
        <dbReference type="EMBL" id="QJD99188.1"/>
    </source>
</evidence>
<dbReference type="KEGG" id="mfy:HH212_03345"/>
<dbReference type="FunFam" id="1.10.287.950:FF:000001">
    <property type="entry name" value="Methyl-accepting chemotaxis sensory transducer"/>
    <property type="match status" value="1"/>
</dbReference>
<dbReference type="Proteomes" id="UP000502415">
    <property type="component" value="Chromosome"/>
</dbReference>
<dbReference type="RefSeq" id="WP_169434085.1">
    <property type="nucleotide sequence ID" value="NZ_CP051685.1"/>
</dbReference>
<evidence type="ECO:0000256" key="5">
    <source>
        <dbReference type="SAM" id="Phobius"/>
    </source>
</evidence>
<dbReference type="InterPro" id="IPR004090">
    <property type="entry name" value="Chemotax_Me-accpt_rcpt"/>
</dbReference>
<keyword evidence="5" id="KW-0812">Transmembrane</keyword>
<dbReference type="PROSITE" id="PS50192">
    <property type="entry name" value="T_SNARE"/>
    <property type="match status" value="1"/>
</dbReference>
<keyword evidence="5" id="KW-1133">Transmembrane helix</keyword>
<name>A0A7Z2VU12_9BURK</name>
<feature type="domain" description="T-SNARE coiled-coil homology" evidence="7">
    <location>
        <begin position="418"/>
        <end position="480"/>
    </location>
</feature>
<dbReference type="EMBL" id="CP051685">
    <property type="protein sequence ID" value="QJD99188.1"/>
    <property type="molecule type" value="Genomic_DNA"/>
</dbReference>
<keyword evidence="2" id="KW-0488">Methylation</keyword>
<dbReference type="InterPro" id="IPR051310">
    <property type="entry name" value="MCP_chemotaxis"/>
</dbReference>
<sequence>MSIKRRIWALPVISAVIFGLGVAVSTSFASRALDSIHTTESTDFPLLDASKALTAEIQSVTDGLRDAVSEGDKARIGQVNEQANRVRARLAKVVRIAGMEDTGKRLSKEFEDYLAPAVSAAKIMLDMEQGDPQATVTRMQGALGVLNKDVAAFAAQAQQKFASGIANSESSVRRVLVTTIATALVVILTMVAVSWFVVRTIWQQLGGEPKYARDITRAVAAGDLSMEIRLEAGDQHSLLAALQDMRARLANMVSGIKTSAETIAVASAEIASGNADLASRTESQAGRLENTTRAMESLTDTVRANAANANQANQLVVSASDIATRGGEVVGNVVQTMGAINSSAGKIVEIISVIDGIAFQTNILALNAAVEAARAGEQGRGFAVVAGEVRNLAQRSAAAAKEIKELIGDSVAKVNAGSALVDQAGVTMEQIVASVRKVHDIMAEISEAGQRQTEGIEQIGRAIDDMDQMTQQNSALVEQASAAAESLTDQTGQLSGALAVFKLADAGGRPAMQGTHSARPAPLALAG</sequence>
<dbReference type="InterPro" id="IPR000727">
    <property type="entry name" value="T_SNARE_dom"/>
</dbReference>
<dbReference type="GO" id="GO:0005886">
    <property type="term" value="C:plasma membrane"/>
    <property type="evidence" value="ECO:0007669"/>
    <property type="project" value="TreeGrafter"/>
</dbReference>
<evidence type="ECO:0000259" key="6">
    <source>
        <dbReference type="PROSITE" id="PS50111"/>
    </source>
</evidence>